<dbReference type="InterPro" id="IPR006975">
    <property type="entry name" value="NifQ"/>
</dbReference>
<name>A0ABX7X1N2_9GAMM</name>
<dbReference type="Proteomes" id="UP000672039">
    <property type="component" value="Chromosome"/>
</dbReference>
<organism evidence="1 2">
    <name type="scientific">Thiothrix litoralis</name>
    <dbReference type="NCBI Taxonomy" id="2891210"/>
    <lineage>
        <taxon>Bacteria</taxon>
        <taxon>Pseudomonadati</taxon>
        <taxon>Pseudomonadota</taxon>
        <taxon>Gammaproteobacteria</taxon>
        <taxon>Thiotrichales</taxon>
        <taxon>Thiotrichaceae</taxon>
        <taxon>Thiothrix</taxon>
    </lineage>
</organism>
<dbReference type="Pfam" id="PF04891">
    <property type="entry name" value="NifQ"/>
    <property type="match status" value="1"/>
</dbReference>
<evidence type="ECO:0000313" key="1">
    <source>
        <dbReference type="EMBL" id="QTR47744.1"/>
    </source>
</evidence>
<dbReference type="RefSeq" id="WP_210223989.1">
    <property type="nucleotide sequence ID" value="NZ_CP072801.1"/>
</dbReference>
<gene>
    <name evidence="1" type="ORF">J9253_07440</name>
</gene>
<accession>A0ABX7X1N2</accession>
<evidence type="ECO:0000313" key="2">
    <source>
        <dbReference type="Proteomes" id="UP000672039"/>
    </source>
</evidence>
<keyword evidence="2" id="KW-1185">Reference proteome</keyword>
<proteinExistence type="predicted"/>
<reference evidence="1 2" key="1">
    <citation type="submission" date="2021-04" db="EMBL/GenBank/DDBJ databases">
        <title>Genomics, taxonomy and metabolism of representatives of sulfur bacteria of the genus Thiothrix: Thiothrix fructosivorans QT, Thiothrix unzii A1T and three new species, Thiothrix subterranea sp. nov., Thiothrix litoralis sp. nov. and 'Candidatus Thiothrix anitrata' sp. nov.</title>
        <authorList>
            <person name="Ravin N.V."/>
            <person name="Smolyakov D."/>
            <person name="Rudenko T.S."/>
            <person name="Mardanov A.V."/>
            <person name="Beletsky A.V."/>
            <person name="Markov N.D."/>
            <person name="Fomenkov A.I."/>
            <person name="Roberts R.J."/>
            <person name="Karnachuk O.V."/>
            <person name="Novikov A."/>
            <person name="Grabovich M.Y."/>
        </authorList>
    </citation>
    <scope>NUCLEOTIDE SEQUENCE [LARGE SCALE GENOMIC DNA]</scope>
    <source>
        <strain evidence="1 2">AS</strain>
    </source>
</reference>
<sequence length="189" mass="21509">MTAMPKPPNLLQTHYAYLIQHRRGETNEHLLATMYASALCGQGAMPLYLGLPLDIFRTMMEYHFPTLPQLPLPAHVASLDFARLPELDDLRTLLQQNLSQSSPMAGWMTEILIAGCTGNDHLWQDLGLWSRKDLSALMHDNFRPLAERNDKDMKWKKFLYKQMCIGEGVYVCRAPSCEVCVDYAACFGE</sequence>
<protein>
    <submittedName>
        <fullName evidence="1">Nitrogen fixation protein NifQ</fullName>
    </submittedName>
</protein>
<dbReference type="EMBL" id="CP072801">
    <property type="protein sequence ID" value="QTR47744.1"/>
    <property type="molecule type" value="Genomic_DNA"/>
</dbReference>